<proteinExistence type="predicted"/>
<name>I1TIG2_DAUCS</name>
<sequence length="114" mass="13216">MGHRVDCFYSVHPIFIRGHQLLFSIGILKSAFHPASLFFTLSIPSFKLLFPDNKNSPTKIRCQRDSSSSPSFAVHFWSRDLLRRILCPLQGIYLHLLDRSLCKQNEIISKKEVR</sequence>
<evidence type="ECO:0000313" key="2">
    <source>
        <dbReference type="EMBL" id="AEY81192.1"/>
    </source>
</evidence>
<geneLocation type="mitochondrion" evidence="2"/>
<keyword evidence="2" id="KW-0496">Mitochondrion</keyword>
<dbReference type="EMBL" id="JQ248574">
    <property type="protein sequence ID" value="AEY81197.1"/>
    <property type="molecule type" value="Genomic_DNA"/>
</dbReference>
<gene>
    <name evidence="2" type="primary">orf52a</name>
    <name evidence="3" type="synonym">orf52b</name>
</gene>
<reference evidence="2" key="1">
    <citation type="journal article" date="2012" name="BMC Plant Biol.">
        <title>De novo assembly of the carrot mitochondrial genome using next generation sequencing of whole genomic DNA provides first evidence of DNA transfer into an angiosperm plastid genome.</title>
        <authorList>
            <person name="Iorizzo M."/>
            <person name="Senalik D."/>
            <person name="Szklarczyk M."/>
            <person name="Grzebelus D."/>
            <person name="Spooner D."/>
            <person name="Simon P."/>
        </authorList>
    </citation>
    <scope>NUCLEOTIDE SEQUENCE</scope>
    <source>
        <tissue evidence="2">Leaf</tissue>
    </source>
</reference>
<organism evidence="2">
    <name type="scientific">Daucus carota subsp. sativus</name>
    <name type="common">Carrot</name>
    <dbReference type="NCBI Taxonomy" id="79200"/>
    <lineage>
        <taxon>Eukaryota</taxon>
        <taxon>Viridiplantae</taxon>
        <taxon>Streptophyta</taxon>
        <taxon>Embryophyta</taxon>
        <taxon>Tracheophyta</taxon>
        <taxon>Spermatophyta</taxon>
        <taxon>Magnoliopsida</taxon>
        <taxon>eudicotyledons</taxon>
        <taxon>Gunneridae</taxon>
        <taxon>Pentapetalae</taxon>
        <taxon>asterids</taxon>
        <taxon>campanulids</taxon>
        <taxon>Apiales</taxon>
        <taxon>Apiaceae</taxon>
        <taxon>Apioideae</taxon>
        <taxon>Scandiceae</taxon>
        <taxon>Daucinae</taxon>
        <taxon>Daucus</taxon>
        <taxon>Daucus sect. Daucus</taxon>
    </lineage>
</organism>
<protein>
    <submittedName>
        <fullName evidence="2">Orf52a</fullName>
    </submittedName>
    <submittedName>
        <fullName evidence="3">Orf52b</fullName>
    </submittedName>
</protein>
<dbReference type="AlphaFoldDB" id="I1TIG2"/>
<keyword evidence="1" id="KW-0812">Transmembrane</keyword>
<keyword evidence="1" id="KW-0472">Membrane</keyword>
<evidence type="ECO:0000313" key="3">
    <source>
        <dbReference type="EMBL" id="AEY81197.1"/>
    </source>
</evidence>
<feature type="transmembrane region" description="Helical" evidence="1">
    <location>
        <begin position="31"/>
        <end position="50"/>
    </location>
</feature>
<keyword evidence="1" id="KW-1133">Transmembrane helix</keyword>
<accession>I1TIG2</accession>
<evidence type="ECO:0000256" key="1">
    <source>
        <dbReference type="SAM" id="Phobius"/>
    </source>
</evidence>
<dbReference type="EMBL" id="JQ248574">
    <property type="protein sequence ID" value="AEY81192.1"/>
    <property type="molecule type" value="Genomic_DNA"/>
</dbReference>